<dbReference type="GO" id="GO:0046872">
    <property type="term" value="F:metal ion binding"/>
    <property type="evidence" value="ECO:0007669"/>
    <property type="project" value="InterPro"/>
</dbReference>
<dbReference type="Pfam" id="PF07231">
    <property type="entry name" value="Hs1pro-1_N"/>
    <property type="match status" value="1"/>
</dbReference>
<dbReference type="SUPFAM" id="SSF140959">
    <property type="entry name" value="Indolic compounds 2,3-dioxygenase-like"/>
    <property type="match status" value="1"/>
</dbReference>
<dbReference type="Pfam" id="PF07014">
    <property type="entry name" value="Hs1pro-1_C"/>
    <property type="match status" value="1"/>
</dbReference>
<evidence type="ECO:0000256" key="1">
    <source>
        <dbReference type="SAM" id="MobiDB-lite"/>
    </source>
</evidence>
<dbReference type="Gene3D" id="1.20.58.480">
    <property type="match status" value="1"/>
</dbReference>
<dbReference type="STRING" id="3818.A0A445B7S3"/>
<evidence type="ECO:0000259" key="2">
    <source>
        <dbReference type="Pfam" id="PF07014"/>
    </source>
</evidence>
<sequence>MVDLHWKTNMVNSDMSSNPPKLSNPSQSPRGPSLHVPFPTTTDFSPAPPPLCAAYDHYLRLPDLRKLWSHRDFPTWNNEPILKPALQALEISFRFLSTVSSDPRPYANRREWNRKIESLATCQIEIISILCEDEEQDTETRGTAPTANLAESGNRISYSESSLLPRLATWRRSKDAAQRILLTVECQMTRCPYTLGLGEPNLSGKPSLLYDAVCRPRELHTLQATPLEGNYENVNVHAAHQILESWIRVMQKLLERIAGSIEGRKFEKAASDLDAVERIWKLLEEVMDVHMAMDPNDFLKLMKSQLAMRSLKNGCIGETVPFCFRSRELVEVARMCKELREKVPEVVGAEVDPTGGPRIQEAAMRLYAAAAEEEREKVEVLQGMQAVEKAMKGFFYGYKQMVAAVMGNVEATGNRVGMGCEGGDSLTQIFMEPTYFPSLDAAKTFLGYFWDNNTNNNNNDHGKRVNSFVADRRIRC</sequence>
<proteinExistence type="predicted"/>
<comment type="caution">
    <text evidence="4">The sequence shown here is derived from an EMBL/GenBank/DDBJ whole genome shotgun (WGS) entry which is preliminary data.</text>
</comment>
<dbReference type="PANTHER" id="PTHR34795:SF1">
    <property type="entry name" value="NEMATODE RESISTANCE PROTEIN-LIKE HSPRO1"/>
    <property type="match status" value="1"/>
</dbReference>
<dbReference type="InterPro" id="IPR009743">
    <property type="entry name" value="Hs1pro-1_C"/>
</dbReference>
<name>A0A445B7S3_ARAHY</name>
<keyword evidence="5" id="KW-1185">Reference proteome</keyword>
<gene>
    <name evidence="4" type="ORF">Ahy_A10g049721</name>
</gene>
<dbReference type="InterPro" id="IPR009869">
    <property type="entry name" value="HSPRO1_N"/>
</dbReference>
<dbReference type="Proteomes" id="UP000289738">
    <property type="component" value="Chromosome A10"/>
</dbReference>
<dbReference type="GO" id="GO:0020037">
    <property type="term" value="F:heme binding"/>
    <property type="evidence" value="ECO:0007669"/>
    <property type="project" value="InterPro"/>
</dbReference>
<dbReference type="Gramene" id="arahy.Tifrunner.gnm2.ann2.Ah10g152300.1">
    <property type="protein sequence ID" value="arahy.Tifrunner.gnm2.ann2.Ah10g152300.1-CDS-1"/>
    <property type="gene ID" value="arahy.Tifrunner.gnm2.ann2.Ah10g152300"/>
</dbReference>
<protein>
    <recommendedName>
        <fullName evidence="6">Nematode resistance protein-like HSPRO2</fullName>
    </recommendedName>
</protein>
<evidence type="ECO:0000259" key="3">
    <source>
        <dbReference type="Pfam" id="PF07231"/>
    </source>
</evidence>
<evidence type="ECO:0000313" key="5">
    <source>
        <dbReference type="Proteomes" id="UP000289738"/>
    </source>
</evidence>
<evidence type="ECO:0000313" key="4">
    <source>
        <dbReference type="EMBL" id="RYR34720.1"/>
    </source>
</evidence>
<feature type="compositionally biased region" description="Polar residues" evidence="1">
    <location>
        <begin position="9"/>
        <end position="30"/>
    </location>
</feature>
<accession>A0A445B7S3</accession>
<dbReference type="InterPro" id="IPR038759">
    <property type="entry name" value="HSPRO1/HSPRO2"/>
</dbReference>
<dbReference type="InterPro" id="IPR037217">
    <property type="entry name" value="Trp/Indoleamine_2_3_dOase-like"/>
</dbReference>
<feature type="domain" description="Hs1pro-1 C-terminal" evidence="2">
    <location>
        <begin position="188"/>
        <end position="452"/>
    </location>
</feature>
<reference evidence="4 5" key="1">
    <citation type="submission" date="2019-01" db="EMBL/GenBank/DDBJ databases">
        <title>Sequencing of cultivated peanut Arachis hypogaea provides insights into genome evolution and oil improvement.</title>
        <authorList>
            <person name="Chen X."/>
        </authorList>
    </citation>
    <scope>NUCLEOTIDE SEQUENCE [LARGE SCALE GENOMIC DNA]</scope>
    <source>
        <strain evidence="5">cv. Fuhuasheng</strain>
        <tissue evidence="4">Leaves</tissue>
    </source>
</reference>
<feature type="region of interest" description="Disordered" evidence="1">
    <location>
        <begin position="1"/>
        <end position="38"/>
    </location>
</feature>
<evidence type="ECO:0008006" key="6">
    <source>
        <dbReference type="Google" id="ProtNLM"/>
    </source>
</evidence>
<dbReference type="GO" id="GO:0019441">
    <property type="term" value="P:L-tryptophan catabolic process to kynurenine"/>
    <property type="evidence" value="ECO:0007669"/>
    <property type="project" value="InterPro"/>
</dbReference>
<dbReference type="GO" id="GO:0006952">
    <property type="term" value="P:defense response"/>
    <property type="evidence" value="ECO:0007669"/>
    <property type="project" value="InterPro"/>
</dbReference>
<organism evidence="4 5">
    <name type="scientific">Arachis hypogaea</name>
    <name type="common">Peanut</name>
    <dbReference type="NCBI Taxonomy" id="3818"/>
    <lineage>
        <taxon>Eukaryota</taxon>
        <taxon>Viridiplantae</taxon>
        <taxon>Streptophyta</taxon>
        <taxon>Embryophyta</taxon>
        <taxon>Tracheophyta</taxon>
        <taxon>Spermatophyta</taxon>
        <taxon>Magnoliopsida</taxon>
        <taxon>eudicotyledons</taxon>
        <taxon>Gunneridae</taxon>
        <taxon>Pentapetalae</taxon>
        <taxon>rosids</taxon>
        <taxon>fabids</taxon>
        <taxon>Fabales</taxon>
        <taxon>Fabaceae</taxon>
        <taxon>Papilionoideae</taxon>
        <taxon>50 kb inversion clade</taxon>
        <taxon>dalbergioids sensu lato</taxon>
        <taxon>Dalbergieae</taxon>
        <taxon>Pterocarpus clade</taxon>
        <taxon>Arachis</taxon>
    </lineage>
</organism>
<feature type="domain" description="Nematode resistance protein-like HSPRO1 N-terminal" evidence="3">
    <location>
        <begin position="1"/>
        <end position="185"/>
    </location>
</feature>
<dbReference type="AlphaFoldDB" id="A0A445B7S3"/>
<dbReference type="PANTHER" id="PTHR34795">
    <property type="entry name" value="NEMATODE RESISTANCE PROTEIN-LIKE HSPRO1"/>
    <property type="match status" value="1"/>
</dbReference>
<dbReference type="EMBL" id="SDMP01000010">
    <property type="protein sequence ID" value="RYR34720.1"/>
    <property type="molecule type" value="Genomic_DNA"/>
</dbReference>
<dbReference type="OrthoDB" id="188455at2759"/>